<dbReference type="SUPFAM" id="SSF53613">
    <property type="entry name" value="Ribokinase-like"/>
    <property type="match status" value="1"/>
</dbReference>
<dbReference type="GO" id="GO:0016301">
    <property type="term" value="F:kinase activity"/>
    <property type="evidence" value="ECO:0007669"/>
    <property type="project" value="UniProtKB-KW"/>
</dbReference>
<sequence>MEKTYDLLTLGEVLLRLSPPSGQRLSRTQNFQLHVGGAELNVAAGAG</sequence>
<evidence type="ECO:0000313" key="2">
    <source>
        <dbReference type="Proteomes" id="UP000886723"/>
    </source>
</evidence>
<feature type="non-terminal residue" evidence="1">
    <location>
        <position position="47"/>
    </location>
</feature>
<dbReference type="AlphaFoldDB" id="A0A9D1T6A5"/>
<dbReference type="Proteomes" id="UP000886723">
    <property type="component" value="Unassembled WGS sequence"/>
</dbReference>
<dbReference type="EMBL" id="DVON01000208">
    <property type="protein sequence ID" value="HIV13450.1"/>
    <property type="molecule type" value="Genomic_DNA"/>
</dbReference>
<accession>A0A9D1T6A5</accession>
<protein>
    <submittedName>
        <fullName evidence="1">Sugar kinase</fullName>
    </submittedName>
</protein>
<keyword evidence="1" id="KW-0808">Transferase</keyword>
<dbReference type="InterPro" id="IPR029056">
    <property type="entry name" value="Ribokinase-like"/>
</dbReference>
<reference evidence="1" key="2">
    <citation type="journal article" date="2021" name="PeerJ">
        <title>Extensive microbial diversity within the chicken gut microbiome revealed by metagenomics and culture.</title>
        <authorList>
            <person name="Gilroy R."/>
            <person name="Ravi A."/>
            <person name="Getino M."/>
            <person name="Pursley I."/>
            <person name="Horton D.L."/>
            <person name="Alikhan N.F."/>
            <person name="Baker D."/>
            <person name="Gharbi K."/>
            <person name="Hall N."/>
            <person name="Watson M."/>
            <person name="Adriaenssens E.M."/>
            <person name="Foster-Nyarko E."/>
            <person name="Jarju S."/>
            <person name="Secka A."/>
            <person name="Antonio M."/>
            <person name="Oren A."/>
            <person name="Chaudhuri R.R."/>
            <person name="La Ragione R."/>
            <person name="Hildebrand F."/>
            <person name="Pallen M.J."/>
        </authorList>
    </citation>
    <scope>NUCLEOTIDE SEQUENCE</scope>
    <source>
        <strain evidence="1">ChiBcec2-4451</strain>
    </source>
</reference>
<comment type="caution">
    <text evidence="1">The sequence shown here is derived from an EMBL/GenBank/DDBJ whole genome shotgun (WGS) entry which is preliminary data.</text>
</comment>
<reference evidence="1" key="1">
    <citation type="submission" date="2020-10" db="EMBL/GenBank/DDBJ databases">
        <authorList>
            <person name="Gilroy R."/>
        </authorList>
    </citation>
    <scope>NUCLEOTIDE SEQUENCE</scope>
    <source>
        <strain evidence="1">ChiBcec2-4451</strain>
    </source>
</reference>
<dbReference type="Gene3D" id="3.40.1190.20">
    <property type="match status" value="1"/>
</dbReference>
<gene>
    <name evidence="1" type="ORF">IAA63_09980</name>
</gene>
<keyword evidence="1" id="KW-0418">Kinase</keyword>
<proteinExistence type="predicted"/>
<name>A0A9D1T6A5_9FIRM</name>
<organism evidence="1 2">
    <name type="scientific">Candidatus Pullilachnospira stercoravium</name>
    <dbReference type="NCBI Taxonomy" id="2840913"/>
    <lineage>
        <taxon>Bacteria</taxon>
        <taxon>Bacillati</taxon>
        <taxon>Bacillota</taxon>
        <taxon>Clostridia</taxon>
        <taxon>Lachnospirales</taxon>
        <taxon>Lachnospiraceae</taxon>
        <taxon>Lachnospiraceae incertae sedis</taxon>
        <taxon>Candidatus Pullilachnospira</taxon>
    </lineage>
</organism>
<evidence type="ECO:0000313" key="1">
    <source>
        <dbReference type="EMBL" id="HIV13450.1"/>
    </source>
</evidence>